<keyword evidence="1" id="KW-0812">Transmembrane</keyword>
<protein>
    <submittedName>
        <fullName evidence="2">Uncharacterized protein</fullName>
    </submittedName>
</protein>
<evidence type="ECO:0000313" key="2">
    <source>
        <dbReference type="EMBL" id="NIE49461.1"/>
    </source>
</evidence>
<feature type="transmembrane region" description="Helical" evidence="1">
    <location>
        <begin position="62"/>
        <end position="79"/>
    </location>
</feature>
<accession>A0A6G5AEN2</accession>
<name>A0A6G5AEN2_RHIMP</name>
<dbReference type="AlphaFoldDB" id="A0A6G5AEN2"/>
<feature type="transmembrane region" description="Helical" evidence="1">
    <location>
        <begin position="39"/>
        <end position="56"/>
    </location>
</feature>
<sequence length="104" mass="11729">MTAADVTEVADMNHFVRLSCSACKFLLCKRQDTTLLSQIIYHTFIMKPIVSSNLYIKTTSRFYFLIRMLIIVTVIVSCGQHKKLCSHCVSSGCNAKVVFTPMES</sequence>
<keyword evidence="1" id="KW-1133">Transmembrane helix</keyword>
<reference evidence="2" key="1">
    <citation type="submission" date="2020-03" db="EMBL/GenBank/DDBJ databases">
        <title>A transcriptome and proteome of the tick Rhipicephalus microplus shaped by the genetic composition of its hosts and developmental stage.</title>
        <authorList>
            <person name="Garcia G.R."/>
            <person name="Ribeiro J.M.C."/>
            <person name="Maruyama S.R."/>
            <person name="Gardinasse L.G."/>
            <person name="Nelson K."/>
            <person name="Ferreira B.R."/>
            <person name="Andrade T.G."/>
            <person name="Santos I.K.F.M."/>
        </authorList>
    </citation>
    <scope>NUCLEOTIDE SEQUENCE</scope>
    <source>
        <strain evidence="2">NSGR</strain>
        <tissue evidence="2">Salivary glands</tissue>
    </source>
</reference>
<organism evidence="2">
    <name type="scientific">Rhipicephalus microplus</name>
    <name type="common">Cattle tick</name>
    <name type="synonym">Boophilus microplus</name>
    <dbReference type="NCBI Taxonomy" id="6941"/>
    <lineage>
        <taxon>Eukaryota</taxon>
        <taxon>Metazoa</taxon>
        <taxon>Ecdysozoa</taxon>
        <taxon>Arthropoda</taxon>
        <taxon>Chelicerata</taxon>
        <taxon>Arachnida</taxon>
        <taxon>Acari</taxon>
        <taxon>Parasitiformes</taxon>
        <taxon>Ixodida</taxon>
        <taxon>Ixodoidea</taxon>
        <taxon>Ixodidae</taxon>
        <taxon>Rhipicephalinae</taxon>
        <taxon>Rhipicephalus</taxon>
        <taxon>Boophilus</taxon>
    </lineage>
</organism>
<evidence type="ECO:0000256" key="1">
    <source>
        <dbReference type="SAM" id="Phobius"/>
    </source>
</evidence>
<dbReference type="EMBL" id="GIKN01007188">
    <property type="protein sequence ID" value="NIE49461.1"/>
    <property type="molecule type" value="Transcribed_RNA"/>
</dbReference>
<proteinExistence type="predicted"/>
<keyword evidence="1" id="KW-0472">Membrane</keyword>